<gene>
    <name evidence="11" type="ORF">MNBD_DELTA01-1225</name>
</gene>
<evidence type="ECO:0000256" key="8">
    <source>
        <dbReference type="ARBA" id="ARBA00022989"/>
    </source>
</evidence>
<keyword evidence="6" id="KW-1278">Translocase</keyword>
<keyword evidence="2" id="KW-0597">Phosphoprotein</keyword>
<feature type="transmembrane region" description="Helical" evidence="10">
    <location>
        <begin position="92"/>
        <end position="117"/>
    </location>
</feature>
<accession>A0A3B0QV40</accession>
<proteinExistence type="inferred from homology"/>
<dbReference type="InterPro" id="IPR011303">
    <property type="entry name" value="RnfD_bac"/>
</dbReference>
<feature type="transmembrane region" description="Helical" evidence="10">
    <location>
        <begin position="55"/>
        <end position="72"/>
    </location>
</feature>
<feature type="transmembrane region" description="Helical" evidence="10">
    <location>
        <begin position="183"/>
        <end position="209"/>
    </location>
</feature>
<keyword evidence="9 10" id="KW-0472">Membrane</keyword>
<dbReference type="HAMAP" id="MF_00462">
    <property type="entry name" value="RsxD_RnfD"/>
    <property type="match status" value="1"/>
</dbReference>
<evidence type="ECO:0000256" key="5">
    <source>
        <dbReference type="ARBA" id="ARBA00022692"/>
    </source>
</evidence>
<dbReference type="PANTHER" id="PTHR30578:SF0">
    <property type="entry name" value="ION-TRANSLOCATING OXIDOREDUCTASE COMPLEX SUBUNIT D"/>
    <property type="match status" value="1"/>
</dbReference>
<feature type="transmembrane region" description="Helical" evidence="10">
    <location>
        <begin position="31"/>
        <end position="49"/>
    </location>
</feature>
<dbReference type="Pfam" id="PF03116">
    <property type="entry name" value="NQR2_RnfD_RnfE"/>
    <property type="match status" value="1"/>
</dbReference>
<evidence type="ECO:0000256" key="10">
    <source>
        <dbReference type="SAM" id="Phobius"/>
    </source>
</evidence>
<name>A0A3B0QV40_9ZZZZ</name>
<evidence type="ECO:0000256" key="4">
    <source>
        <dbReference type="ARBA" id="ARBA00022643"/>
    </source>
</evidence>
<reference evidence="11" key="1">
    <citation type="submission" date="2018-06" db="EMBL/GenBank/DDBJ databases">
        <authorList>
            <person name="Zhirakovskaya E."/>
        </authorList>
    </citation>
    <scope>NUCLEOTIDE SEQUENCE</scope>
</reference>
<keyword evidence="7" id="KW-0249">Electron transport</keyword>
<feature type="transmembrane region" description="Helical" evidence="10">
    <location>
        <begin position="274"/>
        <end position="293"/>
    </location>
</feature>
<dbReference type="InterPro" id="IPR004338">
    <property type="entry name" value="NqrB/RnfD"/>
</dbReference>
<dbReference type="EMBL" id="UOEA01000084">
    <property type="protein sequence ID" value="VAV85310.1"/>
    <property type="molecule type" value="Genomic_DNA"/>
</dbReference>
<keyword evidence="4" id="KW-0288">FMN</keyword>
<organism evidence="11">
    <name type="scientific">hydrothermal vent metagenome</name>
    <dbReference type="NCBI Taxonomy" id="652676"/>
    <lineage>
        <taxon>unclassified sequences</taxon>
        <taxon>metagenomes</taxon>
        <taxon>ecological metagenomes</taxon>
    </lineage>
</organism>
<keyword evidence="5 10" id="KW-0812">Transmembrane</keyword>
<evidence type="ECO:0000256" key="1">
    <source>
        <dbReference type="ARBA" id="ARBA00022448"/>
    </source>
</evidence>
<evidence type="ECO:0000313" key="11">
    <source>
        <dbReference type="EMBL" id="VAV85310.1"/>
    </source>
</evidence>
<dbReference type="PANTHER" id="PTHR30578">
    <property type="entry name" value="ELECTRON TRANSPORT COMPLEX PROTEIN RNFD"/>
    <property type="match status" value="1"/>
</dbReference>
<evidence type="ECO:0000256" key="2">
    <source>
        <dbReference type="ARBA" id="ARBA00022553"/>
    </source>
</evidence>
<keyword evidence="1" id="KW-0813">Transport</keyword>
<dbReference type="GO" id="GO:0005886">
    <property type="term" value="C:plasma membrane"/>
    <property type="evidence" value="ECO:0007669"/>
    <property type="project" value="TreeGrafter"/>
</dbReference>
<keyword evidence="8 10" id="KW-1133">Transmembrane helix</keyword>
<protein>
    <submittedName>
        <fullName evidence="11">Electron transport complex protein RnfD</fullName>
    </submittedName>
</protein>
<feature type="transmembrane region" description="Helical" evidence="10">
    <location>
        <begin position="221"/>
        <end position="239"/>
    </location>
</feature>
<feature type="transmembrane region" description="Helical" evidence="10">
    <location>
        <begin position="245"/>
        <end position="262"/>
    </location>
</feature>
<dbReference type="GO" id="GO:0055085">
    <property type="term" value="P:transmembrane transport"/>
    <property type="evidence" value="ECO:0007669"/>
    <property type="project" value="InterPro"/>
</dbReference>
<evidence type="ECO:0000256" key="3">
    <source>
        <dbReference type="ARBA" id="ARBA00022630"/>
    </source>
</evidence>
<evidence type="ECO:0000256" key="6">
    <source>
        <dbReference type="ARBA" id="ARBA00022967"/>
    </source>
</evidence>
<sequence>MAENIEENKKEDALIISSSPHLLSKENVHRIMYTVILALVPAIAASVYFYRLNAVILLLVCTITAVLTEFLVQRFMKKDTTAYDGSAAITGLLLALTLPPSFPIFGAVLGSVFAVAIGKQIFGGLGFNIFNPALLGRAFLQATYPVLITTWHDPVAGSLMVDVVSSATPLALMKFEGGMTSHLSLLFGNVSGSLGETSAIAVLIGGLFLRLRGYVNWKLPLGYLGSMAAVGALFWFINPGKYPDPLFHITAGGAMLGAWFMVTDMVTSPTTPKGQWIFAVSAGALAVIIRLFGGLPEGVMYSILLMNSIVPLLNRYTRPKVFGEIKQGAPKGGAKT</sequence>
<dbReference type="GO" id="GO:0022900">
    <property type="term" value="P:electron transport chain"/>
    <property type="evidence" value="ECO:0007669"/>
    <property type="project" value="InterPro"/>
</dbReference>
<dbReference type="AlphaFoldDB" id="A0A3B0QV40"/>
<feature type="transmembrane region" description="Helical" evidence="10">
    <location>
        <begin position="299"/>
        <end position="317"/>
    </location>
</feature>
<dbReference type="NCBIfam" id="TIGR01946">
    <property type="entry name" value="rnfD"/>
    <property type="match status" value="1"/>
</dbReference>
<keyword evidence="3" id="KW-0285">Flavoprotein</keyword>
<evidence type="ECO:0000256" key="7">
    <source>
        <dbReference type="ARBA" id="ARBA00022982"/>
    </source>
</evidence>
<evidence type="ECO:0000256" key="9">
    <source>
        <dbReference type="ARBA" id="ARBA00023136"/>
    </source>
</evidence>